<gene>
    <name evidence="2" type="ordered locus">Slin_0567</name>
</gene>
<keyword evidence="1" id="KW-0732">Signal</keyword>
<keyword evidence="3" id="KW-1185">Reference proteome</keyword>
<dbReference type="RefSeq" id="WP_012925183.1">
    <property type="nucleotide sequence ID" value="NC_013730.1"/>
</dbReference>
<feature type="signal peptide" evidence="1">
    <location>
        <begin position="1"/>
        <end position="26"/>
    </location>
</feature>
<protein>
    <recommendedName>
        <fullName evidence="4">Lipoprotein</fullName>
    </recommendedName>
</protein>
<name>D2QFF4_SPILD</name>
<dbReference type="HOGENOM" id="CLU_101314_0_0_10"/>
<evidence type="ECO:0000313" key="3">
    <source>
        <dbReference type="Proteomes" id="UP000002028"/>
    </source>
</evidence>
<evidence type="ECO:0000313" key="2">
    <source>
        <dbReference type="EMBL" id="ADB36631.1"/>
    </source>
</evidence>
<proteinExistence type="predicted"/>
<dbReference type="Proteomes" id="UP000002028">
    <property type="component" value="Chromosome"/>
</dbReference>
<dbReference type="PROSITE" id="PS51257">
    <property type="entry name" value="PROKAR_LIPOPROTEIN"/>
    <property type="match status" value="1"/>
</dbReference>
<accession>D2QFF4</accession>
<evidence type="ECO:0008006" key="4">
    <source>
        <dbReference type="Google" id="ProtNLM"/>
    </source>
</evidence>
<feature type="chain" id="PRO_5003035265" description="Lipoprotein" evidence="1">
    <location>
        <begin position="27"/>
        <end position="233"/>
    </location>
</feature>
<dbReference type="KEGG" id="sli:Slin_0567"/>
<dbReference type="STRING" id="504472.Slin_0567"/>
<dbReference type="eggNOG" id="ENOG502ZVQX">
    <property type="taxonomic scope" value="Bacteria"/>
</dbReference>
<organism evidence="2 3">
    <name type="scientific">Spirosoma linguale (strain ATCC 33905 / DSM 74 / LMG 10896 / Claus 1)</name>
    <dbReference type="NCBI Taxonomy" id="504472"/>
    <lineage>
        <taxon>Bacteria</taxon>
        <taxon>Pseudomonadati</taxon>
        <taxon>Bacteroidota</taxon>
        <taxon>Cytophagia</taxon>
        <taxon>Cytophagales</taxon>
        <taxon>Cytophagaceae</taxon>
        <taxon>Spirosoma</taxon>
    </lineage>
</organism>
<sequence>MLKNRRRYHLSVFLVVVALLTGCQPATDPLPDDSAYFPLQTGDYWIYQVTQETYSLTSPASTRVFQVQQKVGSSFVRNGQLVYQVEESARNSDQADWKVNAVRTVYKTLSEVVSQETNVPTVSLVFPISAATTWNVNTYNARPDTLLRYQNAGRPLTLNKRSFDNVISVVGPNDSTLIGLNKYVRMYAPNVGLVYRENTALAYCQATPDCIGKGIVTSGSRQKWTLLSTNRLP</sequence>
<dbReference type="EMBL" id="CP001769">
    <property type="protein sequence ID" value="ADB36631.1"/>
    <property type="molecule type" value="Genomic_DNA"/>
</dbReference>
<evidence type="ECO:0000256" key="1">
    <source>
        <dbReference type="SAM" id="SignalP"/>
    </source>
</evidence>
<reference evidence="2 3" key="1">
    <citation type="journal article" date="2010" name="Stand. Genomic Sci.">
        <title>Complete genome sequence of Spirosoma linguale type strain (1).</title>
        <authorList>
            <person name="Lail K."/>
            <person name="Sikorski J."/>
            <person name="Saunders E."/>
            <person name="Lapidus A."/>
            <person name="Glavina Del Rio T."/>
            <person name="Copeland A."/>
            <person name="Tice H."/>
            <person name="Cheng J.-F."/>
            <person name="Lucas S."/>
            <person name="Nolan M."/>
            <person name="Bruce D."/>
            <person name="Goodwin L."/>
            <person name="Pitluck S."/>
            <person name="Ivanova N."/>
            <person name="Mavromatis K."/>
            <person name="Ovchinnikova G."/>
            <person name="Pati A."/>
            <person name="Chen A."/>
            <person name="Palaniappan K."/>
            <person name="Land M."/>
            <person name="Hauser L."/>
            <person name="Chang Y.-J."/>
            <person name="Jeffries C.D."/>
            <person name="Chain P."/>
            <person name="Brettin T."/>
            <person name="Detter J.C."/>
            <person name="Schuetze A."/>
            <person name="Rohde M."/>
            <person name="Tindall B.J."/>
            <person name="Goeker M."/>
            <person name="Bristow J."/>
            <person name="Eisen J.A."/>
            <person name="Markowitz V."/>
            <person name="Hugenholtz P."/>
            <person name="Kyrpides N.C."/>
            <person name="Klenk H.-P."/>
            <person name="Chen F."/>
        </authorList>
    </citation>
    <scope>NUCLEOTIDE SEQUENCE [LARGE SCALE GENOMIC DNA]</scope>
    <source>
        <strain evidence="3">ATCC 33905 / DSM 74 / LMG 10896 / Claus 1</strain>
    </source>
</reference>
<dbReference type="AlphaFoldDB" id="D2QFF4"/>